<dbReference type="GO" id="GO:1990904">
    <property type="term" value="C:ribonucleoprotein complex"/>
    <property type="evidence" value="ECO:0007669"/>
    <property type="project" value="TreeGrafter"/>
</dbReference>
<dbReference type="PANTHER" id="PTHR42908">
    <property type="entry name" value="TRANSLATION ELONGATION FACTOR-RELATED"/>
    <property type="match status" value="1"/>
</dbReference>
<dbReference type="Pfam" id="PF00679">
    <property type="entry name" value="EFG_C"/>
    <property type="match status" value="1"/>
</dbReference>
<sequence length="291" mass="31373">MATTEKNQVEYRETVAAKSSMTSTARSPDKLNRIFITAEPIEEEVVKAIEKGDVSPNDDFKHRARILAYEYGWDATDARKIWAFGLGPDSSANLLVDQTKAIKYLSEIQSDLIAAFQSVTKEGPVSGLPMRGVRFNIVDVVLVDDASGRGAGQLVETARRAICAAFLLASPTLLEPVYLATIQVPESASNTASNLVTKRDGNIFSEGKAGGDSSYTIGAYVPAMKSIGLEADLKAAIKGQVSVQLDHDHWKSLQGGSLDPESQAGSLAVELRQEKGLPAEIPSFETYHDKV</sequence>
<dbReference type="Gene3D" id="3.30.70.240">
    <property type="match status" value="1"/>
</dbReference>
<evidence type="ECO:0000256" key="3">
    <source>
        <dbReference type="ARBA" id="ARBA00022768"/>
    </source>
</evidence>
<evidence type="ECO:0000256" key="1">
    <source>
        <dbReference type="ARBA" id="ARBA00022490"/>
    </source>
</evidence>
<dbReference type="SMART" id="SM00889">
    <property type="entry name" value="EFG_IV"/>
    <property type="match status" value="1"/>
</dbReference>
<name>A0AAN8NUT2_9PEZI</name>
<keyword evidence="1" id="KW-0963">Cytoplasm</keyword>
<protein>
    <submittedName>
        <fullName evidence="7">Elongation factor 2</fullName>
    </submittedName>
</protein>
<dbReference type="AlphaFoldDB" id="A0AAN8NUT2"/>
<reference evidence="7 8" key="1">
    <citation type="submission" date="2019-10" db="EMBL/GenBank/DDBJ databases">
        <authorList>
            <person name="Palmer J.M."/>
        </authorList>
    </citation>
    <scope>NUCLEOTIDE SEQUENCE [LARGE SCALE GENOMIC DNA]</scope>
    <source>
        <strain evidence="7 8">TWF506</strain>
    </source>
</reference>
<dbReference type="InterPro" id="IPR014721">
    <property type="entry name" value="Ribsml_uS5_D2-typ_fold_subgr"/>
</dbReference>
<dbReference type="Proteomes" id="UP001307849">
    <property type="component" value="Unassembled WGS sequence"/>
</dbReference>
<dbReference type="GO" id="GO:0005829">
    <property type="term" value="C:cytosol"/>
    <property type="evidence" value="ECO:0007669"/>
    <property type="project" value="TreeGrafter"/>
</dbReference>
<evidence type="ECO:0000313" key="8">
    <source>
        <dbReference type="Proteomes" id="UP001307849"/>
    </source>
</evidence>
<dbReference type="EMBL" id="JAVHJM010000006">
    <property type="protein sequence ID" value="KAK6513048.1"/>
    <property type="molecule type" value="Genomic_DNA"/>
</dbReference>
<dbReference type="InterPro" id="IPR035647">
    <property type="entry name" value="EFG_III/V"/>
</dbReference>
<dbReference type="InterPro" id="IPR005517">
    <property type="entry name" value="Transl_elong_EFG/EF2_IV"/>
</dbReference>
<proteinExistence type="predicted"/>
<accession>A0AAN8NUT2</accession>
<dbReference type="PANTHER" id="PTHR42908:SF10">
    <property type="entry name" value="EUKARYOTIC TRANSLATION ELONGATION FACTOR 2"/>
    <property type="match status" value="1"/>
</dbReference>
<dbReference type="GO" id="GO:0005525">
    <property type="term" value="F:GTP binding"/>
    <property type="evidence" value="ECO:0007669"/>
    <property type="project" value="UniProtKB-KW"/>
</dbReference>
<keyword evidence="3 7" id="KW-0251">Elongation factor</keyword>
<organism evidence="7 8">
    <name type="scientific">Arthrobotrys conoides</name>
    <dbReference type="NCBI Taxonomy" id="74498"/>
    <lineage>
        <taxon>Eukaryota</taxon>
        <taxon>Fungi</taxon>
        <taxon>Dikarya</taxon>
        <taxon>Ascomycota</taxon>
        <taxon>Pezizomycotina</taxon>
        <taxon>Orbiliomycetes</taxon>
        <taxon>Orbiliales</taxon>
        <taxon>Orbiliaceae</taxon>
        <taxon>Arthrobotrys</taxon>
    </lineage>
</organism>
<evidence type="ECO:0000259" key="6">
    <source>
        <dbReference type="SMART" id="SM00889"/>
    </source>
</evidence>
<dbReference type="CDD" id="cd01681">
    <property type="entry name" value="aeEF2_snRNP_like_IV"/>
    <property type="match status" value="1"/>
</dbReference>
<dbReference type="Pfam" id="PF03764">
    <property type="entry name" value="EFG_IV"/>
    <property type="match status" value="1"/>
</dbReference>
<evidence type="ECO:0000256" key="2">
    <source>
        <dbReference type="ARBA" id="ARBA00022741"/>
    </source>
</evidence>
<keyword evidence="2" id="KW-0547">Nucleotide-binding</keyword>
<evidence type="ECO:0000256" key="5">
    <source>
        <dbReference type="ARBA" id="ARBA00023134"/>
    </source>
</evidence>
<feature type="domain" description="Translation elongation factor EFG/EF2" evidence="6">
    <location>
        <begin position="52"/>
        <end position="170"/>
    </location>
</feature>
<evidence type="ECO:0000313" key="7">
    <source>
        <dbReference type="EMBL" id="KAK6513048.1"/>
    </source>
</evidence>
<keyword evidence="8" id="KW-1185">Reference proteome</keyword>
<keyword evidence="4" id="KW-0648">Protein biosynthesis</keyword>
<dbReference type="SUPFAM" id="SSF54980">
    <property type="entry name" value="EF-G C-terminal domain-like"/>
    <property type="match status" value="1"/>
</dbReference>
<dbReference type="InterPro" id="IPR020568">
    <property type="entry name" value="Ribosomal_Su5_D2-typ_SF"/>
</dbReference>
<dbReference type="GO" id="GO:0003924">
    <property type="term" value="F:GTPase activity"/>
    <property type="evidence" value="ECO:0007669"/>
    <property type="project" value="TreeGrafter"/>
</dbReference>
<evidence type="ECO:0000256" key="4">
    <source>
        <dbReference type="ARBA" id="ARBA00022917"/>
    </source>
</evidence>
<dbReference type="GO" id="GO:0043022">
    <property type="term" value="F:ribosome binding"/>
    <property type="evidence" value="ECO:0007669"/>
    <property type="project" value="TreeGrafter"/>
</dbReference>
<gene>
    <name evidence="7" type="primary">EFT1_3</name>
    <name evidence="7" type="ORF">TWF506_009211</name>
</gene>
<dbReference type="SUPFAM" id="SSF54211">
    <property type="entry name" value="Ribosomal protein S5 domain 2-like"/>
    <property type="match status" value="1"/>
</dbReference>
<dbReference type="Gene3D" id="3.30.230.10">
    <property type="match status" value="1"/>
</dbReference>
<keyword evidence="5" id="KW-0342">GTP-binding</keyword>
<dbReference type="InterPro" id="IPR000640">
    <property type="entry name" value="EFG_V-like"/>
</dbReference>
<dbReference type="GO" id="GO:0003746">
    <property type="term" value="F:translation elongation factor activity"/>
    <property type="evidence" value="ECO:0007669"/>
    <property type="project" value="UniProtKB-KW"/>
</dbReference>
<comment type="caution">
    <text evidence="7">The sequence shown here is derived from an EMBL/GenBank/DDBJ whole genome shotgun (WGS) entry which is preliminary data.</text>
</comment>